<evidence type="ECO:0000313" key="2">
    <source>
        <dbReference type="EMBL" id="TKW54401.1"/>
    </source>
</evidence>
<proteinExistence type="predicted"/>
<gene>
    <name evidence="2" type="ORF">CTA1_12877</name>
</gene>
<accession>A0A4U6XFF5</accession>
<comment type="caution">
    <text evidence="2">The sequence shown here is derived from an EMBL/GenBank/DDBJ whole genome shotgun (WGS) entry which is preliminary data.</text>
</comment>
<dbReference type="Proteomes" id="UP000310108">
    <property type="component" value="Unassembled WGS sequence"/>
</dbReference>
<feature type="compositionally biased region" description="Basic and acidic residues" evidence="1">
    <location>
        <begin position="45"/>
        <end position="65"/>
    </location>
</feature>
<name>A0A4U6XFF5_9PEZI</name>
<dbReference type="EMBL" id="PJEX01000139">
    <property type="protein sequence ID" value="TKW54401.1"/>
    <property type="molecule type" value="Genomic_DNA"/>
</dbReference>
<evidence type="ECO:0000256" key="1">
    <source>
        <dbReference type="SAM" id="MobiDB-lite"/>
    </source>
</evidence>
<dbReference type="AlphaFoldDB" id="A0A4U6XFF5"/>
<sequence>MLSPYTSTPTLPIQCPVKGSKQPLKRAREDPSSDDEESEIYPAPTKEKRAVSARERRARAAKDANIDESEIDQSPKPPKKSKAGGGSSGINSEAKKQTDDQSTYQEEINFDIDKYSSRWRERWPS</sequence>
<feature type="compositionally biased region" description="Polar residues" evidence="1">
    <location>
        <begin position="1"/>
        <end position="11"/>
    </location>
</feature>
<keyword evidence="3" id="KW-1185">Reference proteome</keyword>
<feature type="region of interest" description="Disordered" evidence="1">
    <location>
        <begin position="1"/>
        <end position="125"/>
    </location>
</feature>
<evidence type="ECO:0000313" key="3">
    <source>
        <dbReference type="Proteomes" id="UP000310108"/>
    </source>
</evidence>
<feature type="compositionally biased region" description="Basic and acidic residues" evidence="1">
    <location>
        <begin position="111"/>
        <end position="125"/>
    </location>
</feature>
<reference evidence="2 3" key="1">
    <citation type="journal article" date="2019" name="PLoS ONE">
        <title>Comparative genome analysis indicates high evolutionary potential of pathogenicity genes in Colletotrichum tanaceti.</title>
        <authorList>
            <person name="Lelwala R.V."/>
            <person name="Korhonen P.K."/>
            <person name="Young N.D."/>
            <person name="Scott J.B."/>
            <person name="Ades P.A."/>
            <person name="Gasser R.B."/>
            <person name="Taylor P.W.J."/>
        </authorList>
    </citation>
    <scope>NUCLEOTIDE SEQUENCE [LARGE SCALE GENOMIC DNA]</scope>
    <source>
        <strain evidence="2">BRIP57314</strain>
    </source>
</reference>
<protein>
    <submittedName>
        <fullName evidence="2">Uncharacterized protein</fullName>
    </submittedName>
</protein>
<organism evidence="2 3">
    <name type="scientific">Colletotrichum tanaceti</name>
    <dbReference type="NCBI Taxonomy" id="1306861"/>
    <lineage>
        <taxon>Eukaryota</taxon>
        <taxon>Fungi</taxon>
        <taxon>Dikarya</taxon>
        <taxon>Ascomycota</taxon>
        <taxon>Pezizomycotina</taxon>
        <taxon>Sordariomycetes</taxon>
        <taxon>Hypocreomycetidae</taxon>
        <taxon>Glomerellales</taxon>
        <taxon>Glomerellaceae</taxon>
        <taxon>Colletotrichum</taxon>
        <taxon>Colletotrichum destructivum species complex</taxon>
    </lineage>
</organism>